<feature type="region of interest" description="Disordered" evidence="3">
    <location>
        <begin position="379"/>
        <end position="414"/>
    </location>
</feature>
<dbReference type="Gene3D" id="2.120.10.80">
    <property type="entry name" value="Kelch-type beta propeller"/>
    <property type="match status" value="1"/>
</dbReference>
<evidence type="ECO:0000313" key="5">
    <source>
        <dbReference type="Proteomes" id="UP001362999"/>
    </source>
</evidence>
<evidence type="ECO:0008006" key="6">
    <source>
        <dbReference type="Google" id="ProtNLM"/>
    </source>
</evidence>
<sequence length="414" mass="46964">MADSDASAKFPFLKLRGDLPCFNDWATFAVDRQQDKVYMYGGVRPGDENNLPTNDFYSLNLETRQWINHTMSLKFIPRSYMLDPFCKKDSPLQPRSLPELTEATCAFIEVAGGRFVLLFGGYDLEAEGPTSRLIAIDLDLETWWFVDVRGTSIRPRMTASMVAIKNRLFIFGGRDNFETGSPTIGTYSIAEYTPESQWTWRVSDALMPGELPSLGYGIQCVPVFNGQKILLFNGRSNDQLIDLSPSSTIFFHTENYTFQDARTTVGDFPKGISWYQIASVTTNETLPHPLSLKRRRGTNSLPIQHPSFRDSVLIVAWVTVHSQGKDTVSPEVWQYFLPPAERIRCLGVGAKVFYPDIWPEAFVCSGNRLLFLASRSEGHARRGEDAEMETDEPRPSQRWDTAVEMPLEHLEERT</sequence>
<keyword evidence="1" id="KW-0880">Kelch repeat</keyword>
<dbReference type="SUPFAM" id="SSF117281">
    <property type="entry name" value="Kelch motif"/>
    <property type="match status" value="1"/>
</dbReference>
<reference evidence="4 5" key="1">
    <citation type="journal article" date="2024" name="J Genomics">
        <title>Draft genome sequencing and assembly of Favolaschia claudopus CIRM-BRFM 2984 isolated from oak limbs.</title>
        <authorList>
            <person name="Navarro D."/>
            <person name="Drula E."/>
            <person name="Chaduli D."/>
            <person name="Cazenave R."/>
            <person name="Ahrendt S."/>
            <person name="Wang J."/>
            <person name="Lipzen A."/>
            <person name="Daum C."/>
            <person name="Barry K."/>
            <person name="Grigoriev I.V."/>
            <person name="Favel A."/>
            <person name="Rosso M.N."/>
            <person name="Martin F."/>
        </authorList>
    </citation>
    <scope>NUCLEOTIDE SEQUENCE [LARGE SCALE GENOMIC DNA]</scope>
    <source>
        <strain evidence="4 5">CIRM-BRFM 2984</strain>
    </source>
</reference>
<proteinExistence type="predicted"/>
<accession>A0AAW0AEL1</accession>
<keyword evidence="2" id="KW-0677">Repeat</keyword>
<evidence type="ECO:0000256" key="3">
    <source>
        <dbReference type="SAM" id="MobiDB-lite"/>
    </source>
</evidence>
<organism evidence="4 5">
    <name type="scientific">Favolaschia claudopus</name>
    <dbReference type="NCBI Taxonomy" id="2862362"/>
    <lineage>
        <taxon>Eukaryota</taxon>
        <taxon>Fungi</taxon>
        <taxon>Dikarya</taxon>
        <taxon>Basidiomycota</taxon>
        <taxon>Agaricomycotina</taxon>
        <taxon>Agaricomycetes</taxon>
        <taxon>Agaricomycetidae</taxon>
        <taxon>Agaricales</taxon>
        <taxon>Marasmiineae</taxon>
        <taxon>Mycenaceae</taxon>
        <taxon>Favolaschia</taxon>
    </lineage>
</organism>
<evidence type="ECO:0000313" key="4">
    <source>
        <dbReference type="EMBL" id="KAK7007682.1"/>
    </source>
</evidence>
<comment type="caution">
    <text evidence="4">The sequence shown here is derived from an EMBL/GenBank/DDBJ whole genome shotgun (WGS) entry which is preliminary data.</text>
</comment>
<evidence type="ECO:0000256" key="2">
    <source>
        <dbReference type="ARBA" id="ARBA00022737"/>
    </source>
</evidence>
<name>A0AAW0AEL1_9AGAR</name>
<feature type="compositionally biased region" description="Basic and acidic residues" evidence="3">
    <location>
        <begin position="379"/>
        <end position="397"/>
    </location>
</feature>
<dbReference type="InterPro" id="IPR015915">
    <property type="entry name" value="Kelch-typ_b-propeller"/>
</dbReference>
<evidence type="ECO:0000256" key="1">
    <source>
        <dbReference type="ARBA" id="ARBA00022441"/>
    </source>
</evidence>
<keyword evidence="5" id="KW-1185">Reference proteome</keyword>
<gene>
    <name evidence="4" type="ORF">R3P38DRAFT_3028836</name>
</gene>
<dbReference type="PANTHER" id="PTHR46093">
    <property type="entry name" value="ACYL-COA-BINDING DOMAIN-CONTAINING PROTEIN 5"/>
    <property type="match status" value="1"/>
</dbReference>
<dbReference type="Pfam" id="PF24681">
    <property type="entry name" value="Kelch_KLHDC2_KLHL20_DRC7"/>
    <property type="match status" value="1"/>
</dbReference>
<dbReference type="PANTHER" id="PTHR46093:SF18">
    <property type="entry name" value="FIBRONECTIN TYPE-III DOMAIN-CONTAINING PROTEIN"/>
    <property type="match status" value="1"/>
</dbReference>
<dbReference type="Proteomes" id="UP001362999">
    <property type="component" value="Unassembled WGS sequence"/>
</dbReference>
<dbReference type="EMBL" id="JAWWNJ010000070">
    <property type="protein sequence ID" value="KAK7007682.1"/>
    <property type="molecule type" value="Genomic_DNA"/>
</dbReference>
<dbReference type="AlphaFoldDB" id="A0AAW0AEL1"/>
<protein>
    <recommendedName>
        <fullName evidence="6">Kelch repeat protein</fullName>
    </recommendedName>
</protein>